<reference evidence="3 4" key="1">
    <citation type="journal article" date="2013" name="BMC Genomics">
        <title>Reconstruction of the lipid metabolism for the microalga Monoraphidium neglectum from its genome sequence reveals characteristics suitable for biofuel production.</title>
        <authorList>
            <person name="Bogen C."/>
            <person name="Al-Dilaimi A."/>
            <person name="Albersmeier A."/>
            <person name="Wichmann J."/>
            <person name="Grundmann M."/>
            <person name="Rupp O."/>
            <person name="Lauersen K.J."/>
            <person name="Blifernez-Klassen O."/>
            <person name="Kalinowski J."/>
            <person name="Goesmann A."/>
            <person name="Mussgnug J.H."/>
            <person name="Kruse O."/>
        </authorList>
    </citation>
    <scope>NUCLEOTIDE SEQUENCE [LARGE SCALE GENOMIC DNA]</scope>
    <source>
        <strain evidence="3 4">SAG 48.87</strain>
    </source>
</reference>
<gene>
    <name evidence="3" type="ORF">MNEG_16672</name>
</gene>
<evidence type="ECO:0000256" key="2">
    <source>
        <dbReference type="SAM" id="MobiDB-lite"/>
    </source>
</evidence>
<feature type="region of interest" description="Disordered" evidence="2">
    <location>
        <begin position="31"/>
        <end position="81"/>
    </location>
</feature>
<accession>A0A0D2ITD4</accession>
<feature type="compositionally biased region" description="Low complexity" evidence="2">
    <location>
        <begin position="39"/>
        <end position="54"/>
    </location>
</feature>
<keyword evidence="4" id="KW-1185">Reference proteome</keyword>
<name>A0A0D2ITD4_9CHLO</name>
<keyword evidence="1" id="KW-0175">Coiled coil</keyword>
<dbReference type="AlphaFoldDB" id="A0A0D2ITD4"/>
<evidence type="ECO:0000313" key="4">
    <source>
        <dbReference type="Proteomes" id="UP000054498"/>
    </source>
</evidence>
<evidence type="ECO:0000256" key="1">
    <source>
        <dbReference type="SAM" id="Coils"/>
    </source>
</evidence>
<sequence>MPFGPIVQAGLLAGVILQVIRVMKPAAIGAEAPQQQRPGSIASRAAAYSAAAAPGPGPARGPPPHDGPGGAPAPASAASLPPSAVQLELEELRASFSRGGQMGPSAWVKRERKYKQDIEKYEHTVGMLRQRIAKLEAELSLYRESGGNPPLEEQIQVRAPRRDATRALTPRVHAPWKACPREIHISFLPAPPPASRSCS</sequence>
<proteinExistence type="predicted"/>
<dbReference type="RefSeq" id="XP_013890312.1">
    <property type="nucleotide sequence ID" value="XM_014034858.1"/>
</dbReference>
<protein>
    <submittedName>
        <fullName evidence="3">Uncharacterized protein</fullName>
    </submittedName>
</protein>
<dbReference type="KEGG" id="mng:MNEG_16672"/>
<feature type="coiled-coil region" evidence="1">
    <location>
        <begin position="118"/>
        <end position="145"/>
    </location>
</feature>
<feature type="compositionally biased region" description="Low complexity" evidence="2">
    <location>
        <begin position="72"/>
        <end position="81"/>
    </location>
</feature>
<feature type="compositionally biased region" description="Pro residues" evidence="2">
    <location>
        <begin position="55"/>
        <end position="66"/>
    </location>
</feature>
<dbReference type="Proteomes" id="UP000054498">
    <property type="component" value="Unassembled WGS sequence"/>
</dbReference>
<dbReference type="EMBL" id="KK106857">
    <property type="protein sequence ID" value="KIY91292.1"/>
    <property type="molecule type" value="Genomic_DNA"/>
</dbReference>
<evidence type="ECO:0000313" key="3">
    <source>
        <dbReference type="EMBL" id="KIY91292.1"/>
    </source>
</evidence>
<dbReference type="GeneID" id="25734455"/>
<organism evidence="3 4">
    <name type="scientific">Monoraphidium neglectum</name>
    <dbReference type="NCBI Taxonomy" id="145388"/>
    <lineage>
        <taxon>Eukaryota</taxon>
        <taxon>Viridiplantae</taxon>
        <taxon>Chlorophyta</taxon>
        <taxon>core chlorophytes</taxon>
        <taxon>Chlorophyceae</taxon>
        <taxon>CS clade</taxon>
        <taxon>Sphaeropleales</taxon>
        <taxon>Selenastraceae</taxon>
        <taxon>Monoraphidium</taxon>
    </lineage>
</organism>